<keyword evidence="2" id="KW-0808">Transferase</keyword>
<evidence type="ECO:0000256" key="1">
    <source>
        <dbReference type="ARBA" id="ARBA00022603"/>
    </source>
</evidence>
<accession>A0A922LRR8</accession>
<reference evidence="3" key="4">
    <citation type="journal article" date="2022" name="PLoS Pathog.">
        <title>Chromosome-level genome of Schistosoma haematobium underpins genome-wide explorations of molecular variation.</title>
        <authorList>
            <person name="Stroehlein A.J."/>
            <person name="Korhonen P.K."/>
            <person name="Lee V.V."/>
            <person name="Ralph S.A."/>
            <person name="Mentink-Kane M."/>
            <person name="You H."/>
            <person name="McManus D.P."/>
            <person name="Tchuente L.T."/>
            <person name="Stothard J.R."/>
            <person name="Kaur P."/>
            <person name="Dudchenko O."/>
            <person name="Aiden E.L."/>
            <person name="Yang B."/>
            <person name="Yang H."/>
            <person name="Emery A.M."/>
            <person name="Webster B.L."/>
            <person name="Brindley P.J."/>
            <person name="Rollinson D."/>
            <person name="Chang B.C.H."/>
            <person name="Gasser R.B."/>
            <person name="Young N.D."/>
        </authorList>
    </citation>
    <scope>NUCLEOTIDE SEQUENCE</scope>
</reference>
<reference evidence="3" key="1">
    <citation type="journal article" date="2012" name="Nat. Genet.">
        <title>Whole-genome sequence of Schistosoma haematobium.</title>
        <authorList>
            <person name="Young N.D."/>
            <person name="Jex A.R."/>
            <person name="Li B."/>
            <person name="Liu S."/>
            <person name="Yang L."/>
            <person name="Xiong Z."/>
            <person name="Li Y."/>
            <person name="Cantacessi C."/>
            <person name="Hall R.S."/>
            <person name="Xu X."/>
            <person name="Chen F."/>
            <person name="Wu X."/>
            <person name="Zerlotini A."/>
            <person name="Oliveira G."/>
            <person name="Hofmann A."/>
            <person name="Zhang G."/>
            <person name="Fang X."/>
            <person name="Kang Y."/>
            <person name="Campbell B.E."/>
            <person name="Loukas A."/>
            <person name="Ranganathan S."/>
            <person name="Rollinson D."/>
            <person name="Rinaldi G."/>
            <person name="Brindley P.J."/>
            <person name="Yang H."/>
            <person name="Wang J."/>
            <person name="Wang J."/>
            <person name="Gasser R.B."/>
        </authorList>
    </citation>
    <scope>NUCLEOTIDE SEQUENCE</scope>
</reference>
<dbReference type="InterPro" id="IPR026113">
    <property type="entry name" value="METTL2/6/8-like"/>
</dbReference>
<keyword evidence="4" id="KW-1185">Reference proteome</keyword>
<gene>
    <name evidence="3" type="primary">METTL2A_1</name>
    <name evidence="3" type="ORF">MS3_00004085</name>
</gene>
<organism evidence="3 4">
    <name type="scientific">Schistosoma haematobium</name>
    <name type="common">Blood fluke</name>
    <dbReference type="NCBI Taxonomy" id="6185"/>
    <lineage>
        <taxon>Eukaryota</taxon>
        <taxon>Metazoa</taxon>
        <taxon>Spiralia</taxon>
        <taxon>Lophotrochozoa</taxon>
        <taxon>Platyhelminthes</taxon>
        <taxon>Trematoda</taxon>
        <taxon>Digenea</taxon>
        <taxon>Strigeidida</taxon>
        <taxon>Schistosomatoidea</taxon>
        <taxon>Schistosomatidae</taxon>
        <taxon>Schistosoma</taxon>
    </lineage>
</organism>
<dbReference type="AlphaFoldDB" id="A0A922LRR8"/>
<reference evidence="3" key="3">
    <citation type="submission" date="2021-06" db="EMBL/GenBank/DDBJ databases">
        <title>Chromosome-level genome assembly for S. haematobium.</title>
        <authorList>
            <person name="Stroehlein A.J."/>
        </authorList>
    </citation>
    <scope>NUCLEOTIDE SEQUENCE</scope>
</reference>
<comment type="caution">
    <text evidence="3">The sequence shown here is derived from an EMBL/GenBank/DDBJ whole genome shotgun (WGS) entry which is preliminary data.</text>
</comment>
<evidence type="ECO:0000313" key="3">
    <source>
        <dbReference type="EMBL" id="KAH9592014.1"/>
    </source>
</evidence>
<dbReference type="GO" id="GO:0052735">
    <property type="term" value="F:tRNA (cytidine-3-)-methyltransferase activity"/>
    <property type="evidence" value="ECO:0007669"/>
    <property type="project" value="TreeGrafter"/>
</dbReference>
<dbReference type="GeneID" id="24597279"/>
<dbReference type="PANTHER" id="PTHR22809">
    <property type="entry name" value="METHYLTRANSFERASE-RELATED"/>
    <property type="match status" value="1"/>
</dbReference>
<protein>
    <submittedName>
        <fullName evidence="3">Methyltransferase-like protein 2-A, variant 2</fullName>
    </submittedName>
</protein>
<dbReference type="EMBL" id="AMPZ03000002">
    <property type="protein sequence ID" value="KAH9592014.1"/>
    <property type="molecule type" value="Genomic_DNA"/>
</dbReference>
<proteinExistence type="predicted"/>
<dbReference type="PANTHER" id="PTHR22809:SF11">
    <property type="entry name" value="TRNA N(3)-METHYLCYTIDINE METHYLTRANSFERASE METTL2"/>
    <property type="match status" value="1"/>
</dbReference>
<reference evidence="3" key="2">
    <citation type="journal article" date="2019" name="Gigascience">
        <title>High-quality Schistosoma haematobium genome achieved by single-molecule and long-range sequencing.</title>
        <authorList>
            <person name="Stroehlein A.J."/>
            <person name="Korhonen P.K."/>
            <person name="Chong T.M."/>
            <person name="Lim Y.L."/>
            <person name="Chan K.G."/>
            <person name="Webster B."/>
            <person name="Rollinson D."/>
            <person name="Brindley P.J."/>
            <person name="Gasser R.B."/>
            <person name="Young N.D."/>
        </authorList>
    </citation>
    <scope>NUCLEOTIDE SEQUENCE</scope>
</reference>
<dbReference type="Proteomes" id="UP000471633">
    <property type="component" value="Unassembled WGS sequence"/>
</dbReference>
<evidence type="ECO:0000256" key="2">
    <source>
        <dbReference type="ARBA" id="ARBA00022679"/>
    </source>
</evidence>
<dbReference type="CTD" id="24597279"/>
<keyword evidence="1 3" id="KW-0489">Methyltransferase</keyword>
<sequence length="109" mass="13381">MASEDCDDIFGRRYLTDASDVYEWNAWDDVQWTEEQENLAKEIILLNSSVRLPDDSQERIEILAHEYWDKFYSHHEDRFFKDRNWLEKEFCELFSSTCEFWPFLIFFST</sequence>
<name>A0A922LRR8_SCHHA</name>
<evidence type="ECO:0000313" key="4">
    <source>
        <dbReference type="Proteomes" id="UP000471633"/>
    </source>
</evidence>
<dbReference type="RefSeq" id="XP_051072105.1">
    <property type="nucleotide sequence ID" value="XM_051211973.1"/>
</dbReference>
<dbReference type="GO" id="GO:0032259">
    <property type="term" value="P:methylation"/>
    <property type="evidence" value="ECO:0007669"/>
    <property type="project" value="UniProtKB-KW"/>
</dbReference>